<reference evidence="2 3" key="1">
    <citation type="journal article" date="2016" name="Front. Microbiol.">
        <title>Genomic Insight into the Host-Endosymbiont Relationship of Endozoicomonas montiporae CL-33(T) with its Coral Host.</title>
        <authorList>
            <person name="Ding J.-Y."/>
            <person name="Shiu J.-H."/>
            <person name="Chen W.-M."/>
            <person name="Chiang Y.-R."/>
            <person name="Tang S.-L."/>
        </authorList>
    </citation>
    <scope>NUCLEOTIDE SEQUENCE [LARGE SCALE GENOMIC DNA]</scope>
    <source>
        <strain evidence="2 3">CL-33</strain>
    </source>
</reference>
<evidence type="ECO:0000313" key="3">
    <source>
        <dbReference type="Proteomes" id="UP000071065"/>
    </source>
</evidence>
<dbReference type="AlphaFoldDB" id="A0A142BGK2"/>
<dbReference type="STRING" id="570277.EZMO1_3937"/>
<dbReference type="InterPro" id="IPR043129">
    <property type="entry name" value="ATPase_NBD"/>
</dbReference>
<dbReference type="InterPro" id="IPR005883">
    <property type="entry name" value="PilM"/>
</dbReference>
<sequence length="357" mass="38288">MSSVLGLFKNKSNSVLGIDISSTSVKVLELSRSGDKYRVEAFGEHALKPGAVVENNIQETEAVGEAIEKAVAHSRSGVKNAAIAVSGSAVITKTVEMDASLSDDEMESQIAVEADQYIPFALDEVAIDFEVLGLKENNPERAEVLLAACRRDNVEMRETALEAAGLKAKVVDVEAFAMERIFELLEDSLELPEDDPVVAIIDIGASNTSLNVLSKGQSIYTREQLFGGRQLTDEIQRRYGLEPEEAEKAKCKGGLPGDYESEVLEPFKDAIIQQVSRSLQFFYSATRFNDVDAIILSGGSSSLNGLAALMQDKLGTQTIVANPFAKMAVAGKVDASQLASTAPALTIACGLAMRSFD</sequence>
<dbReference type="CDD" id="cd24049">
    <property type="entry name" value="ASKHA_NBD_PilM"/>
    <property type="match status" value="1"/>
</dbReference>
<dbReference type="NCBIfam" id="TIGR01175">
    <property type="entry name" value="pilM"/>
    <property type="match status" value="1"/>
</dbReference>
<dbReference type="PATRIC" id="fig|570277.3.peg.4236"/>
<dbReference type="Gene3D" id="3.30.420.40">
    <property type="match status" value="2"/>
</dbReference>
<dbReference type="PIRSF" id="PIRSF019169">
    <property type="entry name" value="PilM"/>
    <property type="match status" value="1"/>
</dbReference>
<protein>
    <submittedName>
        <fullName evidence="2">Type IV pilus assembly protein PilM</fullName>
    </submittedName>
</protein>
<dbReference type="SUPFAM" id="SSF53067">
    <property type="entry name" value="Actin-like ATPase domain"/>
    <property type="match status" value="2"/>
</dbReference>
<dbReference type="Gene3D" id="3.30.1490.300">
    <property type="match status" value="1"/>
</dbReference>
<dbReference type="PANTHER" id="PTHR32432">
    <property type="entry name" value="CELL DIVISION PROTEIN FTSA-RELATED"/>
    <property type="match status" value="1"/>
</dbReference>
<evidence type="ECO:0000259" key="1">
    <source>
        <dbReference type="SMART" id="SM00842"/>
    </source>
</evidence>
<dbReference type="RefSeq" id="WP_338030426.1">
    <property type="nucleotide sequence ID" value="NZ_CP013251.1"/>
</dbReference>
<name>A0A142BGK2_9GAMM</name>
<dbReference type="Proteomes" id="UP000071065">
    <property type="component" value="Chromosome"/>
</dbReference>
<proteinExistence type="predicted"/>
<feature type="domain" description="SHS2" evidence="1">
    <location>
        <begin position="15"/>
        <end position="182"/>
    </location>
</feature>
<organism evidence="2 3">
    <name type="scientific">Endozoicomonas montiporae CL-33</name>
    <dbReference type="NCBI Taxonomy" id="570277"/>
    <lineage>
        <taxon>Bacteria</taxon>
        <taxon>Pseudomonadati</taxon>
        <taxon>Pseudomonadota</taxon>
        <taxon>Gammaproteobacteria</taxon>
        <taxon>Oceanospirillales</taxon>
        <taxon>Endozoicomonadaceae</taxon>
        <taxon>Endozoicomonas</taxon>
    </lineage>
</organism>
<dbReference type="KEGG" id="emp:EZMO1_3937"/>
<accession>A0A142BGK2</accession>
<evidence type="ECO:0000313" key="2">
    <source>
        <dbReference type="EMBL" id="AMO57878.1"/>
    </source>
</evidence>
<dbReference type="EMBL" id="CP013251">
    <property type="protein sequence ID" value="AMO57878.1"/>
    <property type="molecule type" value="Genomic_DNA"/>
</dbReference>
<dbReference type="SMART" id="SM00842">
    <property type="entry name" value="FtsA"/>
    <property type="match status" value="1"/>
</dbReference>
<dbReference type="PANTHER" id="PTHR32432:SF3">
    <property type="entry name" value="ETHANOLAMINE UTILIZATION PROTEIN EUTJ"/>
    <property type="match status" value="1"/>
</dbReference>
<dbReference type="Pfam" id="PF11104">
    <property type="entry name" value="PilM_2"/>
    <property type="match status" value="1"/>
</dbReference>
<dbReference type="InterPro" id="IPR003494">
    <property type="entry name" value="SHS2_FtsA"/>
</dbReference>
<gene>
    <name evidence="2" type="primary">pilM</name>
    <name evidence="2" type="ORF">EZMO1_3937</name>
</gene>
<dbReference type="GO" id="GO:0051301">
    <property type="term" value="P:cell division"/>
    <property type="evidence" value="ECO:0007669"/>
    <property type="project" value="InterPro"/>
</dbReference>
<dbReference type="InterPro" id="IPR050696">
    <property type="entry name" value="FtsA/MreB"/>
</dbReference>